<evidence type="ECO:0000313" key="12">
    <source>
        <dbReference type="EMBL" id="TKA65864.1"/>
    </source>
</evidence>
<comment type="similarity">
    <text evidence="2 7 8">Belongs to the peptidase C12 family.</text>
</comment>
<evidence type="ECO:0000256" key="5">
    <source>
        <dbReference type="ARBA" id="ARBA00022801"/>
    </source>
</evidence>
<name>A0A4U0WR17_9PEZI</name>
<reference evidence="12 13" key="1">
    <citation type="submission" date="2017-03" db="EMBL/GenBank/DDBJ databases">
        <title>Genomes of endolithic fungi from Antarctica.</title>
        <authorList>
            <person name="Coleine C."/>
            <person name="Masonjones S."/>
            <person name="Stajich J.E."/>
        </authorList>
    </citation>
    <scope>NUCLEOTIDE SEQUENCE [LARGE SCALE GENOMIC DNA]</scope>
    <source>
        <strain evidence="12 13">CCFEE 5184</strain>
    </source>
</reference>
<feature type="active site" description="Proton donor" evidence="7">
    <location>
        <position position="190"/>
    </location>
</feature>
<dbReference type="PROSITE" id="PS52048">
    <property type="entry name" value="UCH_DOMAIN"/>
    <property type="match status" value="1"/>
</dbReference>
<dbReference type="InterPro" id="IPR022596">
    <property type="entry name" value="GPR1/2/3_C"/>
</dbReference>
<dbReference type="Pfam" id="PF11970">
    <property type="entry name" value="GPR_Gpa2_C"/>
    <property type="match status" value="1"/>
</dbReference>
<protein>
    <recommendedName>
        <fullName evidence="8">Ubiquitin carboxyl-terminal hydrolase</fullName>
        <ecNumber evidence="8">3.4.19.12</ecNumber>
    </recommendedName>
</protein>
<accession>A0A4U0WR17</accession>
<feature type="compositionally biased region" description="Basic residues" evidence="9">
    <location>
        <begin position="600"/>
        <end position="610"/>
    </location>
</feature>
<dbReference type="PRINTS" id="PR00707">
    <property type="entry name" value="UBCTHYDRLASE"/>
</dbReference>
<dbReference type="STRING" id="329884.A0A4U0WR17"/>
<dbReference type="Proteomes" id="UP000309340">
    <property type="component" value="Unassembled WGS sequence"/>
</dbReference>
<feature type="transmembrane region" description="Helical" evidence="10">
    <location>
        <begin position="504"/>
        <end position="527"/>
    </location>
</feature>
<sequence>MATEQAQTDQYGTAAADVPKGKKRFIPLENNPEVMSTLLHKLGLSPALQFHDVFSIDDPDLLAFVPRPAYALLLVFPVSQTYEKFRYEEDLHKANYEGSGEGEKVVWYKQTIGNACGLIGLLHGVSNGLARSHVQGGSELDKLIKKAVKLKPVERAELLESTQALETAHQEAANLGDTKAPSATDEVDLHYVCFVKDRADGHLWEMDGRRKGPLDRGQLGEEDDVLSEAALKLGVRAFLKREEESGGGEMSVSSSLPSLFTLFAAMAALETVPTTWAIPPVLLNLSLHDLTPTRHMASSGLGSVMSVNASAILADRQRHQIQVVATATSTASIAASLCAVYWFCLMRRNFRRDLVLLLIMGDFWKSFVYLLSAAVTFARGQLQTGSSFCQAGGYMLSVGIESCGEFSTPSQPTTSPKLQITLLISRPTDVAILLMSLHMSLQIFPPSKPFIARFLGHDGLYRVRYWVISLWFIIPNIMASLAFLNPGPAFQAAGAFCSLPIRPYWYRLALSWIPRYLIWIFVMGVAIRIYRHVGNEFQVFGQEKDGSTSLNMPGESSVERAMAVQAMVSARRKSMAQAAAFDLEKQDPEESLAPDDTSTLRRKSMSKSRHSPPDSTLSVPYVMSRRPSAPAWSAAFAFPVEPLPVGSQSLHSASVSRRGSHQIALGVQAEDFANGPSSADLAHHRPSVVTLASVRSSVAPSFTSTPVLARIQEDKCNSASIGSTTAREVAANVVKNRRQAIQRQLRLLFIYPVTYIIIWILPFIGHCFNYSNYYAQHPIFAMNVLSTFCQCFLGFADVCVFCWREKPWRHVPGSDGTFFGSFCFWRFWRSQDFVRRQSRAPSDIEDDSSDEQRGDAGKSPSQAGLLNVMKRWSLNRNDSNAPRQSQISASMSGPPRARPLSHRRTHSGGSDRKHLEIERAHERLALERAEWQANARNLEQRRESWAGVPQAPSPARKEWWDAQLDVVSFNDAKVVEKEHGGLSLGKS</sequence>
<dbReference type="EC" id="3.4.19.12" evidence="8"/>
<dbReference type="Pfam" id="PF01088">
    <property type="entry name" value="Peptidase_C12"/>
    <property type="match status" value="1"/>
</dbReference>
<feature type="site" description="Important for enzyme activity" evidence="7">
    <location>
        <position position="207"/>
    </location>
</feature>
<comment type="caution">
    <text evidence="12">The sequence shown here is derived from an EMBL/GenBank/DDBJ whole genome shotgun (WGS) entry which is preliminary data.</text>
</comment>
<keyword evidence="10" id="KW-0812">Transmembrane</keyword>
<dbReference type="SUPFAM" id="SSF54001">
    <property type="entry name" value="Cysteine proteinases"/>
    <property type="match status" value="1"/>
</dbReference>
<evidence type="ECO:0000256" key="2">
    <source>
        <dbReference type="ARBA" id="ARBA00009326"/>
    </source>
</evidence>
<feature type="site" description="Transition state stabilizer" evidence="7">
    <location>
        <position position="110"/>
    </location>
</feature>
<dbReference type="PANTHER" id="PTHR10589:SF17">
    <property type="entry name" value="UBIQUITIN CARBOXYL-TERMINAL HYDROLASE"/>
    <property type="match status" value="1"/>
</dbReference>
<feature type="active site" description="Nucleophile" evidence="7">
    <location>
        <position position="116"/>
    </location>
</feature>
<dbReference type="GO" id="GO:0005737">
    <property type="term" value="C:cytoplasm"/>
    <property type="evidence" value="ECO:0007669"/>
    <property type="project" value="TreeGrafter"/>
</dbReference>
<keyword evidence="5 7" id="KW-0378">Hydrolase</keyword>
<dbReference type="InterPro" id="IPR038765">
    <property type="entry name" value="Papain-like_cys_pep_sf"/>
</dbReference>
<evidence type="ECO:0000313" key="13">
    <source>
        <dbReference type="Proteomes" id="UP000309340"/>
    </source>
</evidence>
<evidence type="ECO:0000256" key="7">
    <source>
        <dbReference type="PROSITE-ProRule" id="PRU01393"/>
    </source>
</evidence>
<comment type="catalytic activity">
    <reaction evidence="1 7 8">
        <text>Thiol-dependent hydrolysis of ester, thioester, amide, peptide and isopeptide bonds formed by the C-terminal Gly of ubiquitin (a 76-residue protein attached to proteins as an intracellular targeting signal).</text>
        <dbReference type="EC" id="3.4.19.12"/>
    </reaction>
</comment>
<evidence type="ECO:0000256" key="10">
    <source>
        <dbReference type="SAM" id="Phobius"/>
    </source>
</evidence>
<feature type="transmembrane region" description="Helical" evidence="10">
    <location>
        <begin position="745"/>
        <end position="764"/>
    </location>
</feature>
<keyword evidence="3 7" id="KW-0645">Protease</keyword>
<keyword evidence="10" id="KW-1133">Transmembrane helix</keyword>
<dbReference type="Pfam" id="PF11710">
    <property type="entry name" value="Git3"/>
    <property type="match status" value="1"/>
</dbReference>
<organism evidence="12 13">
    <name type="scientific">Friedmanniomyces simplex</name>
    <dbReference type="NCBI Taxonomy" id="329884"/>
    <lineage>
        <taxon>Eukaryota</taxon>
        <taxon>Fungi</taxon>
        <taxon>Dikarya</taxon>
        <taxon>Ascomycota</taxon>
        <taxon>Pezizomycotina</taxon>
        <taxon>Dothideomycetes</taxon>
        <taxon>Dothideomycetidae</taxon>
        <taxon>Mycosphaerellales</taxon>
        <taxon>Teratosphaeriaceae</taxon>
        <taxon>Friedmanniomyces</taxon>
    </lineage>
</organism>
<evidence type="ECO:0000256" key="6">
    <source>
        <dbReference type="ARBA" id="ARBA00022807"/>
    </source>
</evidence>
<keyword evidence="13" id="KW-1185">Reference proteome</keyword>
<evidence type="ECO:0000256" key="3">
    <source>
        <dbReference type="ARBA" id="ARBA00022670"/>
    </source>
</evidence>
<feature type="compositionally biased region" description="Polar residues" evidence="9">
    <location>
        <begin position="876"/>
        <end position="891"/>
    </location>
</feature>
<dbReference type="CDD" id="cd09616">
    <property type="entry name" value="Peptidase_C12_UCH_L1_L3"/>
    <property type="match status" value="1"/>
</dbReference>
<feature type="domain" description="UCH catalytic" evidence="11">
    <location>
        <begin position="24"/>
        <end position="261"/>
    </location>
</feature>
<keyword evidence="10" id="KW-0472">Membrane</keyword>
<feature type="region of interest" description="Disordered" evidence="9">
    <location>
        <begin position="876"/>
        <end position="915"/>
    </location>
</feature>
<proteinExistence type="inferred from homology"/>
<dbReference type="GO" id="GO:0006511">
    <property type="term" value="P:ubiquitin-dependent protein catabolic process"/>
    <property type="evidence" value="ECO:0007669"/>
    <property type="project" value="UniProtKB-UniRule"/>
</dbReference>
<feature type="region of interest" description="Disordered" evidence="9">
    <location>
        <begin position="581"/>
        <end position="620"/>
    </location>
</feature>
<evidence type="ECO:0000256" key="1">
    <source>
        <dbReference type="ARBA" id="ARBA00000707"/>
    </source>
</evidence>
<feature type="region of interest" description="Disordered" evidence="9">
    <location>
        <begin position="839"/>
        <end position="862"/>
    </location>
</feature>
<evidence type="ECO:0000256" key="4">
    <source>
        <dbReference type="ARBA" id="ARBA00022786"/>
    </source>
</evidence>
<keyword evidence="6 7" id="KW-0788">Thiol protease</keyword>
<keyword evidence="4 7" id="KW-0833">Ubl conjugation pathway</keyword>
<dbReference type="InterPro" id="IPR001578">
    <property type="entry name" value="Peptidase_C12_UCH"/>
</dbReference>
<feature type="transmembrane region" description="Helical" evidence="10">
    <location>
        <begin position="323"/>
        <end position="343"/>
    </location>
</feature>
<dbReference type="InterPro" id="IPR023041">
    <property type="entry name" value="Glucose_rcpt_Git3-like_N"/>
</dbReference>
<evidence type="ECO:0000256" key="8">
    <source>
        <dbReference type="RuleBase" id="RU361215"/>
    </source>
</evidence>
<dbReference type="EMBL" id="NAJQ01000700">
    <property type="protein sequence ID" value="TKA65864.1"/>
    <property type="molecule type" value="Genomic_DNA"/>
</dbReference>
<evidence type="ECO:0000259" key="11">
    <source>
        <dbReference type="PROSITE" id="PS52048"/>
    </source>
</evidence>
<feature type="transmembrane region" description="Helical" evidence="10">
    <location>
        <begin position="465"/>
        <end position="484"/>
    </location>
</feature>
<dbReference type="InterPro" id="IPR036959">
    <property type="entry name" value="Peptidase_C12_UCH_sf"/>
</dbReference>
<dbReference type="GO" id="GO:0016579">
    <property type="term" value="P:protein deubiquitination"/>
    <property type="evidence" value="ECO:0007669"/>
    <property type="project" value="TreeGrafter"/>
</dbReference>
<feature type="transmembrane region" description="Helical" evidence="10">
    <location>
        <begin position="784"/>
        <end position="803"/>
    </location>
</feature>
<dbReference type="FunFam" id="3.40.532.10:FF:000008">
    <property type="entry name" value="Ubiquitin carboxyl-terminal hydrolase"/>
    <property type="match status" value="1"/>
</dbReference>
<gene>
    <name evidence="12" type="ORF">B0A55_07944</name>
</gene>
<evidence type="ECO:0000256" key="9">
    <source>
        <dbReference type="SAM" id="MobiDB-lite"/>
    </source>
</evidence>
<dbReference type="AlphaFoldDB" id="A0A4U0WR17"/>
<dbReference type="GO" id="GO:0004843">
    <property type="term" value="F:cysteine-type deubiquitinase activity"/>
    <property type="evidence" value="ECO:0007669"/>
    <property type="project" value="UniProtKB-UniRule"/>
</dbReference>
<dbReference type="Gene3D" id="3.40.532.10">
    <property type="entry name" value="Peptidase C12, ubiquitin carboxyl-terminal hydrolase"/>
    <property type="match status" value="1"/>
</dbReference>
<dbReference type="OrthoDB" id="5368598at2759"/>
<dbReference type="PANTHER" id="PTHR10589">
    <property type="entry name" value="UBIQUITIN CARBOXYL-TERMINAL HYDROLASE"/>
    <property type="match status" value="1"/>
</dbReference>